<comment type="caution">
    <text evidence="1">The sequence shown here is derived from an EMBL/GenBank/DDBJ whole genome shotgun (WGS) entry which is preliminary data.</text>
</comment>
<name>A0ACB9ZPR3_CATRO</name>
<dbReference type="Proteomes" id="UP001060085">
    <property type="component" value="Linkage Group LG08"/>
</dbReference>
<accession>A0ACB9ZPR3</accession>
<evidence type="ECO:0000313" key="1">
    <source>
        <dbReference type="EMBL" id="KAI5648197.1"/>
    </source>
</evidence>
<proteinExistence type="predicted"/>
<dbReference type="EMBL" id="CM044708">
    <property type="protein sequence ID" value="KAI5648197.1"/>
    <property type="molecule type" value="Genomic_DNA"/>
</dbReference>
<gene>
    <name evidence="1" type="ORF">M9H77_34202</name>
</gene>
<sequence>MESNATEQSYLPEDIITEILLRLPVKSLKRFQCVAKRWDSMISNPAFAKAHLKITSENRNFTSQSVLSLPQEGPAFCTCSGGPGALCTCPLHSIEYGNSNLNLVQLDFPFVPPNTSHFCYMGFINGLSCWSLHPMDKIVLWNPSIRKFKVLPIDAPSLSSFGFGYDESTDDYKIIILTDSAKNGVPRMEVEIYSSKKKCSYNIDDYLDGDISSLWHATPYNSSRDTCYIATLDMATDTFGSISVPEFDNRMIFYWSFELLGGCLSVIYTDFSSQLYVYTMQGCMMEQKWSRTLTVAGNYENSWVGFGPGFVQGYKDGDFECLEFGPFCGTKIGPFVESLISPEDMTNYLQLPQTVLWKKDCMDWFILKTNVMTIIENITAYALDFPKSKVLGSGV</sequence>
<organism evidence="1 2">
    <name type="scientific">Catharanthus roseus</name>
    <name type="common">Madagascar periwinkle</name>
    <name type="synonym">Vinca rosea</name>
    <dbReference type="NCBI Taxonomy" id="4058"/>
    <lineage>
        <taxon>Eukaryota</taxon>
        <taxon>Viridiplantae</taxon>
        <taxon>Streptophyta</taxon>
        <taxon>Embryophyta</taxon>
        <taxon>Tracheophyta</taxon>
        <taxon>Spermatophyta</taxon>
        <taxon>Magnoliopsida</taxon>
        <taxon>eudicotyledons</taxon>
        <taxon>Gunneridae</taxon>
        <taxon>Pentapetalae</taxon>
        <taxon>asterids</taxon>
        <taxon>lamiids</taxon>
        <taxon>Gentianales</taxon>
        <taxon>Apocynaceae</taxon>
        <taxon>Rauvolfioideae</taxon>
        <taxon>Vinceae</taxon>
        <taxon>Catharanthinae</taxon>
        <taxon>Catharanthus</taxon>
    </lineage>
</organism>
<evidence type="ECO:0000313" key="2">
    <source>
        <dbReference type="Proteomes" id="UP001060085"/>
    </source>
</evidence>
<protein>
    <submittedName>
        <fullName evidence="1">Uncharacterized protein</fullName>
    </submittedName>
</protein>
<keyword evidence="2" id="KW-1185">Reference proteome</keyword>
<reference evidence="2" key="1">
    <citation type="journal article" date="2023" name="Nat. Plants">
        <title>Single-cell RNA sequencing provides a high-resolution roadmap for understanding the multicellular compartmentation of specialized metabolism.</title>
        <authorList>
            <person name="Sun S."/>
            <person name="Shen X."/>
            <person name="Li Y."/>
            <person name="Li Y."/>
            <person name="Wang S."/>
            <person name="Li R."/>
            <person name="Zhang H."/>
            <person name="Shen G."/>
            <person name="Guo B."/>
            <person name="Wei J."/>
            <person name="Xu J."/>
            <person name="St-Pierre B."/>
            <person name="Chen S."/>
            <person name="Sun C."/>
        </authorList>
    </citation>
    <scope>NUCLEOTIDE SEQUENCE [LARGE SCALE GENOMIC DNA]</scope>
</reference>